<dbReference type="EMBL" id="FJ430564">
    <property type="protein sequence ID" value="ACM79814.1"/>
    <property type="molecule type" value="Genomic_DNA"/>
</dbReference>
<dbReference type="SMART" id="SM00354">
    <property type="entry name" value="HTH_LACI"/>
    <property type="match status" value="1"/>
</dbReference>
<dbReference type="Pfam" id="PF00356">
    <property type="entry name" value="LacI"/>
    <property type="match status" value="1"/>
</dbReference>
<evidence type="ECO:0000256" key="3">
    <source>
        <dbReference type="ARBA" id="ARBA00023163"/>
    </source>
</evidence>
<dbReference type="PROSITE" id="PS50932">
    <property type="entry name" value="HTH_LACI_2"/>
    <property type="match status" value="1"/>
</dbReference>
<dbReference type="InterPro" id="IPR028082">
    <property type="entry name" value="Peripla_BP_I"/>
</dbReference>
<accession>C0JRF4</accession>
<sequence>MSRLYFMLSITCQHFFSEGFFMVTINEIAKLCNVSNATVSRVLNNHPYVNPEKREKIIQIMKELNYTPSSIARNLRVNKTQTIALSIPNIDHPFFGKLAREISKELLKHNYKLLIYQTFYEKKIELELLSLLKNKAVDGVILASLENDWENIEHYLAYGPILLCNEYEENAPIPIICYDEFEAGYKAVKHLISKGHKKIGFCFDSLKSQAQLKRKQGYLRALKEQQLSYKKSWLFGDAITIKDGIRIFERLDKLKNRPTALFTGNDQVAAGVIKGASLKGYTIPTDLAVCGYDNQLICTVTTPTISTIDIPIVELSKRTVSEILLYINEKESIKRKIIEYPATLIIREST</sequence>
<keyword evidence="3" id="KW-0804">Transcription</keyword>
<dbReference type="AlphaFoldDB" id="C0JRF4"/>
<dbReference type="PANTHER" id="PTHR30146">
    <property type="entry name" value="LACI-RELATED TRANSCRIPTIONAL REPRESSOR"/>
    <property type="match status" value="1"/>
</dbReference>
<dbReference type="CDD" id="cd01392">
    <property type="entry name" value="HTH_LacI"/>
    <property type="match status" value="1"/>
</dbReference>
<evidence type="ECO:0000256" key="2">
    <source>
        <dbReference type="ARBA" id="ARBA00023125"/>
    </source>
</evidence>
<dbReference type="InterPro" id="IPR000843">
    <property type="entry name" value="HTH_LacI"/>
</dbReference>
<evidence type="ECO:0000259" key="4">
    <source>
        <dbReference type="PROSITE" id="PS50932"/>
    </source>
</evidence>
<dbReference type="Gene3D" id="3.40.50.2300">
    <property type="match status" value="2"/>
</dbReference>
<dbReference type="GO" id="GO:0000976">
    <property type="term" value="F:transcription cis-regulatory region binding"/>
    <property type="evidence" value="ECO:0007669"/>
    <property type="project" value="TreeGrafter"/>
</dbReference>
<reference evidence="5" key="2">
    <citation type="journal article" date="1999" name="Gene">
        <title>Zwittermicin A biosynthetic cluster.</title>
        <authorList>
            <person name="Stohl E.A."/>
            <person name="Milner J.L."/>
            <person name="Handelsman J."/>
        </authorList>
    </citation>
    <scope>NUCLEOTIDE SEQUENCE</scope>
    <source>
        <strain evidence="5">UW85</strain>
    </source>
</reference>
<reference evidence="5" key="3">
    <citation type="submission" date="2003-09" db="EMBL/GenBank/DDBJ databases">
        <authorList>
            <person name="Emmert E.A.B."/>
            <person name="Klimowicz A.K."/>
            <person name="Thomas M.G."/>
            <person name="Handelsman J."/>
        </authorList>
    </citation>
    <scope>NUCLEOTIDE SEQUENCE</scope>
    <source>
        <strain evidence="5">UW85</strain>
    </source>
</reference>
<organism evidence="5">
    <name type="scientific">Bacillus cereus</name>
    <dbReference type="NCBI Taxonomy" id="1396"/>
    <lineage>
        <taxon>Bacteria</taxon>
        <taxon>Bacillati</taxon>
        <taxon>Bacillota</taxon>
        <taxon>Bacilli</taxon>
        <taxon>Bacillales</taxon>
        <taxon>Bacillaceae</taxon>
        <taxon>Bacillus</taxon>
        <taxon>Bacillus cereus group</taxon>
    </lineage>
</organism>
<dbReference type="InterPro" id="IPR001761">
    <property type="entry name" value="Peripla_BP/Lac1_sug-bd_dom"/>
</dbReference>
<protein>
    <submittedName>
        <fullName evidence="5">KabR</fullName>
    </submittedName>
</protein>
<reference evidence="5" key="5">
    <citation type="submission" date="2008-10" db="EMBL/GenBank/DDBJ databases">
        <authorList>
            <person name="Kevany B.M."/>
            <person name="Rasko D.A."/>
            <person name="Thomas M.G."/>
        </authorList>
    </citation>
    <scope>NUCLEOTIDE SEQUENCE</scope>
    <source>
        <strain evidence="5">UW85</strain>
    </source>
</reference>
<name>C0JRF4_BACCE</name>
<dbReference type="PANTHER" id="PTHR30146:SF136">
    <property type="entry name" value="NTD BIOSYNTHESIS OPERON REGULATOR NTDR"/>
    <property type="match status" value="1"/>
</dbReference>
<keyword evidence="2" id="KW-0238">DNA-binding</keyword>
<evidence type="ECO:0000256" key="1">
    <source>
        <dbReference type="ARBA" id="ARBA00023015"/>
    </source>
</evidence>
<reference evidence="5" key="4">
    <citation type="journal article" date="2004" name="Appl. Environ. Microbiol.">
        <title>Genetics of zwittermicin a production by Bacillus cereus.</title>
        <authorList>
            <person name="Emmert E.A."/>
            <person name="Klimowicz A.K."/>
            <person name="Thomas M.G."/>
            <person name="Handelsman J."/>
        </authorList>
    </citation>
    <scope>NUCLEOTIDE SEQUENCE</scope>
    <source>
        <strain evidence="5">UW85</strain>
    </source>
</reference>
<reference evidence="5" key="6">
    <citation type="journal article" date="2009" name="Appl. Environ. Microbiol.">
        <title>Characterization of the complete zwittermicin A biosynthesis gene cluster from Bacillus cereus.</title>
        <authorList>
            <person name="Kevany B.M."/>
            <person name="Rasko D.A."/>
            <person name="Thomas M.G."/>
        </authorList>
    </citation>
    <scope>NUCLEOTIDE SEQUENCE</scope>
    <source>
        <strain evidence="5">UW85</strain>
    </source>
</reference>
<dbReference type="SUPFAM" id="SSF47413">
    <property type="entry name" value="lambda repressor-like DNA-binding domains"/>
    <property type="match status" value="1"/>
</dbReference>
<dbReference type="InterPro" id="IPR010982">
    <property type="entry name" value="Lambda_DNA-bd_dom_sf"/>
</dbReference>
<gene>
    <name evidence="5" type="primary">kabR</name>
</gene>
<dbReference type="Gene3D" id="1.10.260.40">
    <property type="entry name" value="lambda repressor-like DNA-binding domains"/>
    <property type="match status" value="1"/>
</dbReference>
<dbReference type="GO" id="GO:0003700">
    <property type="term" value="F:DNA-binding transcription factor activity"/>
    <property type="evidence" value="ECO:0007669"/>
    <property type="project" value="TreeGrafter"/>
</dbReference>
<dbReference type="Pfam" id="PF00532">
    <property type="entry name" value="Peripla_BP_1"/>
    <property type="match status" value="1"/>
</dbReference>
<evidence type="ECO:0000313" key="5">
    <source>
        <dbReference type="EMBL" id="ACM79814.1"/>
    </source>
</evidence>
<proteinExistence type="predicted"/>
<feature type="domain" description="HTH lacI-type" evidence="4">
    <location>
        <begin position="23"/>
        <end position="77"/>
    </location>
</feature>
<dbReference type="SUPFAM" id="SSF53822">
    <property type="entry name" value="Periplasmic binding protein-like I"/>
    <property type="match status" value="1"/>
</dbReference>
<reference evidence="5" key="1">
    <citation type="journal article" date="1996" name="J. Bacteriol.">
        <title>Zwittermicin A resistance gene from Bacillus cereus.</title>
        <authorList>
            <person name="Milner J.L."/>
            <person name="Stohl E.A."/>
            <person name="Handelsman J."/>
        </authorList>
    </citation>
    <scope>NUCLEOTIDE SEQUENCE</scope>
    <source>
        <strain evidence="5">UW85</strain>
    </source>
</reference>
<dbReference type="CDD" id="cd06286">
    <property type="entry name" value="PBP1_CcpB-like"/>
    <property type="match status" value="1"/>
</dbReference>
<keyword evidence="1" id="KW-0805">Transcription regulation</keyword>